<reference evidence="5 6" key="1">
    <citation type="submission" date="2017-09" db="EMBL/GenBank/DDBJ databases">
        <authorList>
            <person name="Ehlers B."/>
            <person name="Leendertz F.H."/>
        </authorList>
    </citation>
    <scope>NUCLEOTIDE SEQUENCE [LARGE SCALE GENOMIC DNA]</scope>
    <source>
        <strain evidence="5 6">DSM 16848</strain>
    </source>
</reference>
<evidence type="ECO:0000313" key="5">
    <source>
        <dbReference type="EMBL" id="SOD75309.1"/>
    </source>
</evidence>
<feature type="region of interest" description="Disordered" evidence="3">
    <location>
        <begin position="554"/>
        <end position="585"/>
    </location>
</feature>
<evidence type="ECO:0000313" key="6">
    <source>
        <dbReference type="Proteomes" id="UP000219669"/>
    </source>
</evidence>
<dbReference type="InterPro" id="IPR011250">
    <property type="entry name" value="OMP/PagP_B-barrel"/>
</dbReference>
<proteinExistence type="predicted"/>
<evidence type="ECO:0000256" key="2">
    <source>
        <dbReference type="SAM" id="Coils"/>
    </source>
</evidence>
<feature type="signal peptide" evidence="4">
    <location>
        <begin position="1"/>
        <end position="26"/>
    </location>
</feature>
<evidence type="ECO:0008006" key="7">
    <source>
        <dbReference type="Google" id="ProtNLM"/>
    </source>
</evidence>
<dbReference type="PROSITE" id="PS51257">
    <property type="entry name" value="PROKAR_LIPOPROTEIN"/>
    <property type="match status" value="1"/>
</dbReference>
<name>A0A286EX08_9NEIS</name>
<protein>
    <recommendedName>
        <fullName evidence="7">Transferrin-binding protein B C-lobe/N-lobe beta barrel domain-containing protein</fullName>
    </recommendedName>
</protein>
<organism evidence="5 6">
    <name type="scientific">Alysiella filiformis DSM 16848</name>
    <dbReference type="NCBI Taxonomy" id="1120981"/>
    <lineage>
        <taxon>Bacteria</taxon>
        <taxon>Pseudomonadati</taxon>
        <taxon>Pseudomonadota</taxon>
        <taxon>Betaproteobacteria</taxon>
        <taxon>Neisseriales</taxon>
        <taxon>Neisseriaceae</taxon>
        <taxon>Alysiella</taxon>
    </lineage>
</organism>
<gene>
    <name evidence="5" type="ORF">SAMN02746062_02347</name>
</gene>
<feature type="chain" id="PRO_5012357580" description="Transferrin-binding protein B C-lobe/N-lobe beta barrel domain-containing protein" evidence="4">
    <location>
        <begin position="27"/>
        <end position="833"/>
    </location>
</feature>
<accession>A0A286EX08</accession>
<dbReference type="EMBL" id="OCNF01000041">
    <property type="protein sequence ID" value="SOD75309.1"/>
    <property type="molecule type" value="Genomic_DNA"/>
</dbReference>
<dbReference type="SUPFAM" id="SSF56925">
    <property type="entry name" value="OMPA-like"/>
    <property type="match status" value="1"/>
</dbReference>
<evidence type="ECO:0000256" key="1">
    <source>
        <dbReference type="ARBA" id="ARBA00004442"/>
    </source>
</evidence>
<dbReference type="Gene3D" id="2.40.160.90">
    <property type="match status" value="1"/>
</dbReference>
<dbReference type="Proteomes" id="UP000219669">
    <property type="component" value="Unassembled WGS sequence"/>
</dbReference>
<dbReference type="GO" id="GO:0009279">
    <property type="term" value="C:cell outer membrane"/>
    <property type="evidence" value="ECO:0007669"/>
    <property type="project" value="UniProtKB-SubCell"/>
</dbReference>
<feature type="compositionally biased region" description="Polar residues" evidence="3">
    <location>
        <begin position="231"/>
        <end position="243"/>
    </location>
</feature>
<comment type="subcellular location">
    <subcellularLocation>
        <location evidence="1">Cell outer membrane</location>
    </subcellularLocation>
</comment>
<dbReference type="AlphaFoldDB" id="A0A286EX08"/>
<dbReference type="RefSeq" id="WP_179655918.1">
    <property type="nucleotide sequence ID" value="NZ_CP083931.1"/>
</dbReference>
<evidence type="ECO:0000256" key="3">
    <source>
        <dbReference type="SAM" id="MobiDB-lite"/>
    </source>
</evidence>
<evidence type="ECO:0000256" key="4">
    <source>
        <dbReference type="SAM" id="SignalP"/>
    </source>
</evidence>
<feature type="coiled-coil region" evidence="2">
    <location>
        <begin position="334"/>
        <end position="368"/>
    </location>
</feature>
<keyword evidence="6" id="KW-1185">Reference proteome</keyword>
<feature type="region of interest" description="Disordered" evidence="3">
    <location>
        <begin position="222"/>
        <end position="244"/>
    </location>
</feature>
<keyword evidence="4" id="KW-0732">Signal</keyword>
<keyword evidence="2" id="KW-0175">Coiled coil</keyword>
<feature type="region of interest" description="Disordered" evidence="3">
    <location>
        <begin position="176"/>
        <end position="197"/>
    </location>
</feature>
<sequence>MKKQDLFKFSLTAVCLAVLSACGSSGGGKPTITTTPTTSSTAAQDAAAKAAAEKAAAEKAAAEAKAAAEKAAQDAAAKAAADKAAKDLAAAQKAAADAQKAAADAQAAAAAAAKKAADDLAAAKAAAQKAQDEAVKKAAEEAAKKALADKEVADKAAAEKAAAEAAAKKAAEEAAQAAKAADKTPNPFGNKDQLTAEPYTTGNESFVGIKQTVKVNSNLATNTSEAKDSTSDVPTPMTVQNPHPSLDTIVVAEPRNDAKAARVYLEDFDTRFLSKRPTGVNIDGAAATANQGNRELANIYKTELTNGMPKDFNAETEAKRKELISASKNATTAAEQAQQAYNAIVQEMKDIKDKVDAVDRAMDAALAEYKKTNPTATQLPPSETAGYKLQLDTLYAKQSALNGKEAEAKQTLHSATSAKDKAAATLRLFEDENGTTPTAQQTTRTKLLGSEYVETKTNTIGTQTGGVWIFGLEDVHIKHQNFTEYGKDAAQNPNTVKNGYVYQGKDINGNILVKGYSVKPVTFAGTAPTEQEKINGRTLDKTVAEVYGYRSQARNNNGDGFESPLDVMDYSSTPNSLKQDKSGNPYPLPYNNLPLVNDYYGARLHNVQYGRVTSALNGYAATEDYLKKGVDMGGNVPTYVASFGEYGTKGTENHYFYRGINNVGSEELKALKKDTQNGIITYAGHAVAYGLNNNYRGDVAIPTAIGAKAGFVSGNHAALTVNLANGEVIGNIHNKWYDSVNSPTALLPVKLVEFKGVIADNGNIAGTATRVDNQSTGVFGATLFGKGQEVGGSFASENHKDGKWGGVFGGIRQADPVKAAKEAGMSVGTDGKN</sequence>